<sequence length="84" mass="9605">MTWGSSDPNFFFPVRVLGKNPSINTHPPSHLPKPPSHAPTQTKRKKTDEEIHLQTERRIGRQFACIRAKFPRCGLPTSRIEQSD</sequence>
<dbReference type="AlphaFoldDB" id="A0A5B7K515"/>
<evidence type="ECO:0000313" key="2">
    <source>
        <dbReference type="EMBL" id="MPD01644.1"/>
    </source>
</evidence>
<dbReference type="Proteomes" id="UP000324222">
    <property type="component" value="Unassembled WGS sequence"/>
</dbReference>
<dbReference type="EMBL" id="VSRR010128040">
    <property type="protein sequence ID" value="MPD01644.1"/>
    <property type="molecule type" value="Genomic_DNA"/>
</dbReference>
<comment type="caution">
    <text evidence="2">The sequence shown here is derived from an EMBL/GenBank/DDBJ whole genome shotgun (WGS) entry which is preliminary data.</text>
</comment>
<feature type="region of interest" description="Disordered" evidence="1">
    <location>
        <begin position="18"/>
        <end position="49"/>
    </location>
</feature>
<reference evidence="2 3" key="1">
    <citation type="submission" date="2019-05" db="EMBL/GenBank/DDBJ databases">
        <title>Another draft genome of Portunus trituberculatus and its Hox gene families provides insights of decapod evolution.</title>
        <authorList>
            <person name="Jeong J.-H."/>
            <person name="Song I."/>
            <person name="Kim S."/>
            <person name="Choi T."/>
            <person name="Kim D."/>
            <person name="Ryu S."/>
            <person name="Kim W."/>
        </authorList>
    </citation>
    <scope>NUCLEOTIDE SEQUENCE [LARGE SCALE GENOMIC DNA]</scope>
    <source>
        <tissue evidence="2">Muscle</tissue>
    </source>
</reference>
<evidence type="ECO:0000313" key="3">
    <source>
        <dbReference type="Proteomes" id="UP000324222"/>
    </source>
</evidence>
<keyword evidence="3" id="KW-1185">Reference proteome</keyword>
<protein>
    <submittedName>
        <fullName evidence="2">Uncharacterized protein</fullName>
    </submittedName>
</protein>
<organism evidence="2 3">
    <name type="scientific">Portunus trituberculatus</name>
    <name type="common">Swimming crab</name>
    <name type="synonym">Neptunus trituberculatus</name>
    <dbReference type="NCBI Taxonomy" id="210409"/>
    <lineage>
        <taxon>Eukaryota</taxon>
        <taxon>Metazoa</taxon>
        <taxon>Ecdysozoa</taxon>
        <taxon>Arthropoda</taxon>
        <taxon>Crustacea</taxon>
        <taxon>Multicrustacea</taxon>
        <taxon>Malacostraca</taxon>
        <taxon>Eumalacostraca</taxon>
        <taxon>Eucarida</taxon>
        <taxon>Decapoda</taxon>
        <taxon>Pleocyemata</taxon>
        <taxon>Brachyura</taxon>
        <taxon>Eubrachyura</taxon>
        <taxon>Portunoidea</taxon>
        <taxon>Portunidae</taxon>
        <taxon>Portuninae</taxon>
        <taxon>Portunus</taxon>
    </lineage>
</organism>
<accession>A0A5B7K515</accession>
<proteinExistence type="predicted"/>
<name>A0A5B7K515_PORTR</name>
<evidence type="ECO:0000256" key="1">
    <source>
        <dbReference type="SAM" id="MobiDB-lite"/>
    </source>
</evidence>
<gene>
    <name evidence="2" type="ORF">E2C01_097180</name>
</gene>